<dbReference type="Proteomes" id="UP000053268">
    <property type="component" value="Unassembled WGS sequence"/>
</dbReference>
<proteinExistence type="predicted"/>
<evidence type="ECO:0000313" key="2">
    <source>
        <dbReference type="Proteomes" id="UP000053268"/>
    </source>
</evidence>
<gene>
    <name evidence="1" type="ORF">RR46_12268</name>
</gene>
<keyword evidence="2" id="KW-1185">Reference proteome</keyword>
<evidence type="ECO:0000313" key="1">
    <source>
        <dbReference type="EMBL" id="KPI96238.1"/>
    </source>
</evidence>
<protein>
    <submittedName>
        <fullName evidence="1">Uncharacterized protein</fullName>
    </submittedName>
</protein>
<accession>A0A194PTD7</accession>
<name>A0A194PTD7_PAPXU</name>
<dbReference type="EMBL" id="KQ459593">
    <property type="protein sequence ID" value="KPI96238.1"/>
    <property type="molecule type" value="Genomic_DNA"/>
</dbReference>
<dbReference type="AlphaFoldDB" id="A0A194PTD7"/>
<organism evidence="1 2">
    <name type="scientific">Papilio xuthus</name>
    <name type="common">Asian swallowtail butterfly</name>
    <dbReference type="NCBI Taxonomy" id="66420"/>
    <lineage>
        <taxon>Eukaryota</taxon>
        <taxon>Metazoa</taxon>
        <taxon>Ecdysozoa</taxon>
        <taxon>Arthropoda</taxon>
        <taxon>Hexapoda</taxon>
        <taxon>Insecta</taxon>
        <taxon>Pterygota</taxon>
        <taxon>Neoptera</taxon>
        <taxon>Endopterygota</taxon>
        <taxon>Lepidoptera</taxon>
        <taxon>Glossata</taxon>
        <taxon>Ditrysia</taxon>
        <taxon>Papilionoidea</taxon>
        <taxon>Papilionidae</taxon>
        <taxon>Papilioninae</taxon>
        <taxon>Papilio</taxon>
    </lineage>
</organism>
<sequence length="120" mass="12832">MHSGKSEARPAPCPSAHCRLTVACSVRAGGRAAAVWRHCGDTMAAVWSTRRSALATTCGCCKIIQTLCASVDISIHKHLQTMSAKKPAEPRQGAQCAKCSVSKVRSVQYAKCSVYKVRNV</sequence>
<reference evidence="1 2" key="1">
    <citation type="journal article" date="2015" name="Nat. Commun.">
        <title>Outbred genome sequencing and CRISPR/Cas9 gene editing in butterflies.</title>
        <authorList>
            <person name="Li X."/>
            <person name="Fan D."/>
            <person name="Zhang W."/>
            <person name="Liu G."/>
            <person name="Zhang L."/>
            <person name="Zhao L."/>
            <person name="Fang X."/>
            <person name="Chen L."/>
            <person name="Dong Y."/>
            <person name="Chen Y."/>
            <person name="Ding Y."/>
            <person name="Zhao R."/>
            <person name="Feng M."/>
            <person name="Zhu Y."/>
            <person name="Feng Y."/>
            <person name="Jiang X."/>
            <person name="Zhu D."/>
            <person name="Xiang H."/>
            <person name="Feng X."/>
            <person name="Li S."/>
            <person name="Wang J."/>
            <person name="Zhang G."/>
            <person name="Kronforst M.R."/>
            <person name="Wang W."/>
        </authorList>
    </citation>
    <scope>NUCLEOTIDE SEQUENCE [LARGE SCALE GENOMIC DNA]</scope>
    <source>
        <strain evidence="1">Ya'a_city_454_Px</strain>
        <tissue evidence="1">Whole body</tissue>
    </source>
</reference>